<feature type="region of interest" description="Disordered" evidence="1">
    <location>
        <begin position="53"/>
        <end position="78"/>
    </location>
</feature>
<dbReference type="Pfam" id="PF15018">
    <property type="entry name" value="InaF-motif"/>
    <property type="match status" value="1"/>
</dbReference>
<organism evidence="3 4">
    <name type="scientific">Cirrhinus molitorella</name>
    <name type="common">mud carp</name>
    <dbReference type="NCBI Taxonomy" id="172907"/>
    <lineage>
        <taxon>Eukaryota</taxon>
        <taxon>Metazoa</taxon>
        <taxon>Chordata</taxon>
        <taxon>Craniata</taxon>
        <taxon>Vertebrata</taxon>
        <taxon>Euteleostomi</taxon>
        <taxon>Actinopterygii</taxon>
        <taxon>Neopterygii</taxon>
        <taxon>Teleostei</taxon>
        <taxon>Ostariophysi</taxon>
        <taxon>Cypriniformes</taxon>
        <taxon>Cyprinidae</taxon>
        <taxon>Labeoninae</taxon>
        <taxon>Labeonini</taxon>
        <taxon>Cirrhinus</taxon>
    </lineage>
</organism>
<feature type="transmembrane region" description="Helical" evidence="2">
    <location>
        <begin position="88"/>
        <end position="115"/>
    </location>
</feature>
<evidence type="ECO:0000313" key="4">
    <source>
        <dbReference type="Proteomes" id="UP001558613"/>
    </source>
</evidence>
<evidence type="ECO:0000256" key="1">
    <source>
        <dbReference type="SAM" id="MobiDB-lite"/>
    </source>
</evidence>
<keyword evidence="2" id="KW-0812">Transmembrane</keyword>
<dbReference type="Proteomes" id="UP001558613">
    <property type="component" value="Unassembled WGS sequence"/>
</dbReference>
<keyword evidence="4" id="KW-1185">Reference proteome</keyword>
<dbReference type="PANTHER" id="PTHR34929">
    <property type="entry name" value="ZGC:153157"/>
    <property type="match status" value="1"/>
</dbReference>
<comment type="caution">
    <text evidence="3">The sequence shown here is derived from an EMBL/GenBank/DDBJ whole genome shotgun (WGS) entry which is preliminary data.</text>
</comment>
<keyword evidence="2" id="KW-1133">Transmembrane helix</keyword>
<evidence type="ECO:0008006" key="5">
    <source>
        <dbReference type="Google" id="ProtNLM"/>
    </source>
</evidence>
<keyword evidence="2" id="KW-0472">Membrane</keyword>
<accession>A0ABR3MAX3</accession>
<sequence length="134" mass="14833">MRNTDGAGTLSALREVQESSHLIQGICSRPLKAFEKNTLTAGNRRNIRHLRMRGDKPISTGRTNGGAERRPSYPGDQRVKHANRATKIWVKVAMGIAYFLCVSIAAFFLAIYYVLFWTPDGHNATKPNGSCLNG</sequence>
<proteinExistence type="predicted"/>
<dbReference type="PANTHER" id="PTHR34929:SF1">
    <property type="entry name" value="INAF MOTIF CONTAINING 2"/>
    <property type="match status" value="1"/>
</dbReference>
<gene>
    <name evidence="3" type="ORF">QQF64_008665</name>
</gene>
<name>A0ABR3MAX3_9TELE</name>
<evidence type="ECO:0000313" key="3">
    <source>
        <dbReference type="EMBL" id="KAL1260838.1"/>
    </source>
</evidence>
<evidence type="ECO:0000256" key="2">
    <source>
        <dbReference type="SAM" id="Phobius"/>
    </source>
</evidence>
<dbReference type="InterPro" id="IPR029162">
    <property type="entry name" value="InaF-motif"/>
</dbReference>
<reference evidence="3 4" key="1">
    <citation type="submission" date="2023-09" db="EMBL/GenBank/DDBJ databases">
        <authorList>
            <person name="Wang M."/>
        </authorList>
    </citation>
    <scope>NUCLEOTIDE SEQUENCE [LARGE SCALE GENOMIC DNA]</scope>
    <source>
        <strain evidence="3">GT-2023</strain>
        <tissue evidence="3">Liver</tissue>
    </source>
</reference>
<dbReference type="EMBL" id="JAYMGO010000015">
    <property type="protein sequence ID" value="KAL1260838.1"/>
    <property type="molecule type" value="Genomic_DNA"/>
</dbReference>
<protein>
    <recommendedName>
        <fullName evidence="5">Transmembrane protein INAFM2</fullName>
    </recommendedName>
</protein>